<dbReference type="Gramene" id="MELO3C008316.2.1">
    <property type="protein sequence ID" value="MELO3C008316.2.1"/>
    <property type="gene ID" value="MELO3C008316.2"/>
</dbReference>
<reference evidence="1" key="1">
    <citation type="submission" date="2023-03" db="UniProtKB">
        <authorList>
            <consortium name="EnsemblPlants"/>
        </authorList>
    </citation>
    <scope>IDENTIFICATION</scope>
</reference>
<proteinExistence type="predicted"/>
<dbReference type="AlphaFoldDB" id="A0A9I9CTY0"/>
<organism evidence="1">
    <name type="scientific">Cucumis melo</name>
    <name type="common">Muskmelon</name>
    <dbReference type="NCBI Taxonomy" id="3656"/>
    <lineage>
        <taxon>Eukaryota</taxon>
        <taxon>Viridiplantae</taxon>
        <taxon>Streptophyta</taxon>
        <taxon>Embryophyta</taxon>
        <taxon>Tracheophyta</taxon>
        <taxon>Spermatophyta</taxon>
        <taxon>Magnoliopsida</taxon>
        <taxon>eudicotyledons</taxon>
        <taxon>Gunneridae</taxon>
        <taxon>Pentapetalae</taxon>
        <taxon>rosids</taxon>
        <taxon>fabids</taxon>
        <taxon>Cucurbitales</taxon>
        <taxon>Cucurbitaceae</taxon>
        <taxon>Benincaseae</taxon>
        <taxon>Cucumis</taxon>
    </lineage>
</organism>
<evidence type="ECO:0000313" key="1">
    <source>
        <dbReference type="EnsemblPlants" id="MELO3C008316.2.1"/>
    </source>
</evidence>
<dbReference type="EnsemblPlants" id="MELO3C008316.2.1">
    <property type="protein sequence ID" value="MELO3C008316.2.1"/>
    <property type="gene ID" value="MELO3C008316.2"/>
</dbReference>
<sequence length="101" mass="11616">MSGDRRQSRHDGDDTNDLLLHDVFTPMISSLSLYFDFVNYRTETSYYKKTPNAPQKRQEIPHVPNAISESLGVAKHIPDELLMTSKNHKPILDAMHGHREL</sequence>
<name>A0A9I9CTY0_CUCME</name>
<protein>
    <submittedName>
        <fullName evidence="1">Uncharacterized protein</fullName>
    </submittedName>
</protein>
<accession>A0A9I9CTY0</accession>